<keyword evidence="3" id="KW-1185">Reference proteome</keyword>
<feature type="compositionally biased region" description="Polar residues" evidence="1">
    <location>
        <begin position="201"/>
        <end position="216"/>
    </location>
</feature>
<dbReference type="KEGG" id="cput:CONPUDRAFT_153820"/>
<accession>A0A5M3MQC8</accession>
<dbReference type="RefSeq" id="XP_007768655.1">
    <property type="nucleotide sequence ID" value="XM_007770465.1"/>
</dbReference>
<dbReference type="AlphaFoldDB" id="A0A5M3MQC8"/>
<gene>
    <name evidence="2" type="ORF">CONPUDRAFT_153820</name>
</gene>
<evidence type="ECO:0000313" key="3">
    <source>
        <dbReference type="Proteomes" id="UP000053558"/>
    </source>
</evidence>
<feature type="compositionally biased region" description="Polar residues" evidence="1">
    <location>
        <begin position="101"/>
        <end position="134"/>
    </location>
</feature>
<organism evidence="2 3">
    <name type="scientific">Coniophora puteana (strain RWD-64-598)</name>
    <name type="common">Brown rot fungus</name>
    <dbReference type="NCBI Taxonomy" id="741705"/>
    <lineage>
        <taxon>Eukaryota</taxon>
        <taxon>Fungi</taxon>
        <taxon>Dikarya</taxon>
        <taxon>Basidiomycota</taxon>
        <taxon>Agaricomycotina</taxon>
        <taxon>Agaricomycetes</taxon>
        <taxon>Agaricomycetidae</taxon>
        <taxon>Boletales</taxon>
        <taxon>Coniophorineae</taxon>
        <taxon>Coniophoraceae</taxon>
        <taxon>Coniophora</taxon>
    </lineage>
</organism>
<reference evidence="3" key="1">
    <citation type="journal article" date="2012" name="Science">
        <title>The Paleozoic origin of enzymatic lignin decomposition reconstructed from 31 fungal genomes.</title>
        <authorList>
            <person name="Floudas D."/>
            <person name="Binder M."/>
            <person name="Riley R."/>
            <person name="Barry K."/>
            <person name="Blanchette R.A."/>
            <person name="Henrissat B."/>
            <person name="Martinez A.T."/>
            <person name="Otillar R."/>
            <person name="Spatafora J.W."/>
            <person name="Yadav J.S."/>
            <person name="Aerts A."/>
            <person name="Benoit I."/>
            <person name="Boyd A."/>
            <person name="Carlson A."/>
            <person name="Copeland A."/>
            <person name="Coutinho P.M."/>
            <person name="de Vries R.P."/>
            <person name="Ferreira P."/>
            <person name="Findley K."/>
            <person name="Foster B."/>
            <person name="Gaskell J."/>
            <person name="Glotzer D."/>
            <person name="Gorecki P."/>
            <person name="Heitman J."/>
            <person name="Hesse C."/>
            <person name="Hori C."/>
            <person name="Igarashi K."/>
            <person name="Jurgens J.A."/>
            <person name="Kallen N."/>
            <person name="Kersten P."/>
            <person name="Kohler A."/>
            <person name="Kuees U."/>
            <person name="Kumar T.K.A."/>
            <person name="Kuo A."/>
            <person name="LaButti K."/>
            <person name="Larrondo L.F."/>
            <person name="Lindquist E."/>
            <person name="Ling A."/>
            <person name="Lombard V."/>
            <person name="Lucas S."/>
            <person name="Lundell T."/>
            <person name="Martin R."/>
            <person name="McLaughlin D.J."/>
            <person name="Morgenstern I."/>
            <person name="Morin E."/>
            <person name="Murat C."/>
            <person name="Nagy L.G."/>
            <person name="Nolan M."/>
            <person name="Ohm R.A."/>
            <person name="Patyshakuliyeva A."/>
            <person name="Rokas A."/>
            <person name="Ruiz-Duenas F.J."/>
            <person name="Sabat G."/>
            <person name="Salamov A."/>
            <person name="Samejima M."/>
            <person name="Schmutz J."/>
            <person name="Slot J.C."/>
            <person name="St John F."/>
            <person name="Stenlid J."/>
            <person name="Sun H."/>
            <person name="Sun S."/>
            <person name="Syed K."/>
            <person name="Tsang A."/>
            <person name="Wiebenga A."/>
            <person name="Young D."/>
            <person name="Pisabarro A."/>
            <person name="Eastwood D.C."/>
            <person name="Martin F."/>
            <person name="Cullen D."/>
            <person name="Grigoriev I.V."/>
            <person name="Hibbett D.S."/>
        </authorList>
    </citation>
    <scope>NUCLEOTIDE SEQUENCE [LARGE SCALE GENOMIC DNA]</scope>
    <source>
        <strain evidence="3">RWD-64-598 SS2</strain>
    </source>
</reference>
<evidence type="ECO:0000256" key="1">
    <source>
        <dbReference type="SAM" id="MobiDB-lite"/>
    </source>
</evidence>
<dbReference type="Proteomes" id="UP000053558">
    <property type="component" value="Unassembled WGS sequence"/>
</dbReference>
<feature type="region of interest" description="Disordered" evidence="1">
    <location>
        <begin position="46"/>
        <end position="145"/>
    </location>
</feature>
<name>A0A5M3MQC8_CONPW</name>
<comment type="caution">
    <text evidence="2">The sequence shown here is derived from an EMBL/GenBank/DDBJ whole genome shotgun (WGS) entry which is preliminary data.</text>
</comment>
<feature type="compositionally biased region" description="Low complexity" evidence="1">
    <location>
        <begin position="67"/>
        <end position="83"/>
    </location>
</feature>
<evidence type="ECO:0000313" key="2">
    <source>
        <dbReference type="EMBL" id="EIW81270.1"/>
    </source>
</evidence>
<sequence>MSGLDFDGLLYLPWEQFSHLWHQMSWTSSAWLKHRKSLKKRHIVPSASELQGETEEGQLQCDNTIPTSPSNTTLATSTTGSDTKSNNSASDNGEGDDASEEQTQTSLSDNGQANGRVNISYTPMDTTTAPTNMHQPALGAETAPSGPPIIWQPSTPTESCIAQPRVEIGLAMDDGPAEEDEDSDNTSIDLNERQDTMDVDLNTNTLDCSSSATTSEHAPGPEAERTADINTIPPAKTSNDKLGNLVLPKLARPNNLETIVKKRGRTAKPCREPVCKSGRKVSFLSFPMFSH</sequence>
<feature type="region of interest" description="Disordered" evidence="1">
    <location>
        <begin position="174"/>
        <end position="241"/>
    </location>
</feature>
<feature type="compositionally biased region" description="Acidic residues" evidence="1">
    <location>
        <begin position="175"/>
        <end position="184"/>
    </location>
</feature>
<proteinExistence type="predicted"/>
<dbReference type="GeneID" id="19203174"/>
<dbReference type="EMBL" id="JH711578">
    <property type="protein sequence ID" value="EIW81270.1"/>
    <property type="molecule type" value="Genomic_DNA"/>
</dbReference>
<protein>
    <submittedName>
        <fullName evidence="2">Uncharacterized protein</fullName>
    </submittedName>
</protein>